<keyword evidence="2" id="KW-1185">Reference proteome</keyword>
<accession>A0AAV4WCB2</accession>
<sequence>MKWFLNRNGCSWAIGNLACSNMSGRLIRLHLKSPGVPLREEKSPPLLIIEIANGQASGSLPYIILRNGSSSRIFRKSSAGFRFSEAKNFFAMHSRGRCFGGNMHSSLR</sequence>
<comment type="caution">
    <text evidence="1">The sequence shown here is derived from an EMBL/GenBank/DDBJ whole genome shotgun (WGS) entry which is preliminary data.</text>
</comment>
<evidence type="ECO:0000313" key="2">
    <source>
        <dbReference type="Proteomes" id="UP001054837"/>
    </source>
</evidence>
<protein>
    <submittedName>
        <fullName evidence="1">Uncharacterized protein</fullName>
    </submittedName>
</protein>
<evidence type="ECO:0000313" key="1">
    <source>
        <dbReference type="EMBL" id="GIY80392.1"/>
    </source>
</evidence>
<name>A0AAV4WCB2_9ARAC</name>
<dbReference type="Proteomes" id="UP001054837">
    <property type="component" value="Unassembled WGS sequence"/>
</dbReference>
<gene>
    <name evidence="1" type="ORF">CDAR_412041</name>
</gene>
<proteinExistence type="predicted"/>
<dbReference type="AlphaFoldDB" id="A0AAV4WCB2"/>
<reference evidence="1 2" key="1">
    <citation type="submission" date="2021-06" db="EMBL/GenBank/DDBJ databases">
        <title>Caerostris darwini draft genome.</title>
        <authorList>
            <person name="Kono N."/>
            <person name="Arakawa K."/>
        </authorList>
    </citation>
    <scope>NUCLEOTIDE SEQUENCE [LARGE SCALE GENOMIC DNA]</scope>
</reference>
<organism evidence="1 2">
    <name type="scientific">Caerostris darwini</name>
    <dbReference type="NCBI Taxonomy" id="1538125"/>
    <lineage>
        <taxon>Eukaryota</taxon>
        <taxon>Metazoa</taxon>
        <taxon>Ecdysozoa</taxon>
        <taxon>Arthropoda</taxon>
        <taxon>Chelicerata</taxon>
        <taxon>Arachnida</taxon>
        <taxon>Araneae</taxon>
        <taxon>Araneomorphae</taxon>
        <taxon>Entelegynae</taxon>
        <taxon>Araneoidea</taxon>
        <taxon>Araneidae</taxon>
        <taxon>Caerostris</taxon>
    </lineage>
</organism>
<dbReference type="EMBL" id="BPLQ01014506">
    <property type="protein sequence ID" value="GIY80392.1"/>
    <property type="molecule type" value="Genomic_DNA"/>
</dbReference>